<feature type="domain" description="GH16" evidence="5">
    <location>
        <begin position="20"/>
        <end position="362"/>
    </location>
</feature>
<organism evidence="6 7">
    <name type="scientific">Labilibaculum filiforme</name>
    <dbReference type="NCBI Taxonomy" id="1940526"/>
    <lineage>
        <taxon>Bacteria</taxon>
        <taxon>Pseudomonadati</taxon>
        <taxon>Bacteroidota</taxon>
        <taxon>Bacteroidia</taxon>
        <taxon>Marinilabiliales</taxon>
        <taxon>Marinifilaceae</taxon>
        <taxon>Labilibaculum</taxon>
    </lineage>
</organism>
<sequence length="448" mass="51212">MKKFELWLVFFFIVFNAFTQDWIDIAVPASPENGKAWELQLDVSDDFNYQFDAASVQTTFGDKWTNFYHNSWNGPGTTYWQYDHVSVNGSELVIKASRNSSTSKMGVPGVNAGCVTSSNRVKYPVFIESKVSVADIVLASDFWLLSPDDTQEIDIIECYGGADQGNEYFSKFIHLSHHSFVRDPFQDYQPRDKSTWWEKAGVTSWGEYCWNKGDRKYVRVGVNWISPVHFEYYIDGELVRVLYDKAFASKIGNLWYYTYPSMTNGELDMENGYQKANAYSSDSEYSFETLKKASDVSNTSAIDPYNFQGGEGFTKELDIIINIESQDWHVSAGRTPSDADLNNPAKNSMKVDWVRVYKPVEIPTAIYDMKSQDIKVYPNPTKGDFTLTFPTTFKDQKMELYNLLGQKLMSDNVSGTSHTVQLKDVPKGMYLLVMEKDGVKFQEKILVN</sequence>
<name>A0A2N3HUX8_9BACT</name>
<dbReference type="NCBIfam" id="TIGR04183">
    <property type="entry name" value="Por_Secre_tail"/>
    <property type="match status" value="1"/>
</dbReference>
<dbReference type="InterPro" id="IPR026444">
    <property type="entry name" value="Secre_tail"/>
</dbReference>
<gene>
    <name evidence="6" type="ORF">BZG02_14640</name>
</gene>
<dbReference type="PANTHER" id="PTHR10963">
    <property type="entry name" value="GLYCOSYL HYDROLASE-RELATED"/>
    <property type="match status" value="1"/>
</dbReference>
<dbReference type="PANTHER" id="PTHR10963:SF55">
    <property type="entry name" value="GLYCOSIDE HYDROLASE FAMILY 16 PROTEIN"/>
    <property type="match status" value="1"/>
</dbReference>
<dbReference type="Gene3D" id="2.60.120.200">
    <property type="match status" value="1"/>
</dbReference>
<keyword evidence="2" id="KW-0732">Signal</keyword>
<evidence type="ECO:0000313" key="6">
    <source>
        <dbReference type="EMBL" id="PKQ61860.1"/>
    </source>
</evidence>
<keyword evidence="4" id="KW-0326">Glycosidase</keyword>
<dbReference type="PROSITE" id="PS51762">
    <property type="entry name" value="GH16_2"/>
    <property type="match status" value="1"/>
</dbReference>
<keyword evidence="3" id="KW-0378">Hydrolase</keyword>
<dbReference type="RefSeq" id="WP_180335738.1">
    <property type="nucleotide sequence ID" value="NZ_MVDD01000011.1"/>
</dbReference>
<dbReference type="GO" id="GO:0033916">
    <property type="term" value="F:beta-agarase activity"/>
    <property type="evidence" value="ECO:0007669"/>
    <property type="project" value="InterPro"/>
</dbReference>
<proteinExistence type="inferred from homology"/>
<evidence type="ECO:0000256" key="2">
    <source>
        <dbReference type="ARBA" id="ARBA00022729"/>
    </source>
</evidence>
<dbReference type="AlphaFoldDB" id="A0A2N3HUX8"/>
<reference evidence="6 7" key="1">
    <citation type="journal article" date="2017" name="Front. Microbiol.">
        <title>Labilibaculum manganireducens gen. nov., sp. nov. and Labilibaculum filiforme sp. nov., Novel Bacteroidetes Isolated from Subsurface Sediments of the Baltic Sea.</title>
        <authorList>
            <person name="Vandieken V."/>
            <person name="Marshall I.P."/>
            <person name="Niemann H."/>
            <person name="Engelen B."/>
            <person name="Cypionka H."/>
        </authorList>
    </citation>
    <scope>NUCLEOTIDE SEQUENCE [LARGE SCALE GENOMIC DNA]</scope>
    <source>
        <strain evidence="6 7">59.16B</strain>
    </source>
</reference>
<dbReference type="InterPro" id="IPR013320">
    <property type="entry name" value="ConA-like_dom_sf"/>
</dbReference>
<evidence type="ECO:0000313" key="7">
    <source>
        <dbReference type="Proteomes" id="UP000233535"/>
    </source>
</evidence>
<dbReference type="InterPro" id="IPR016287">
    <property type="entry name" value="Beta_agarase"/>
</dbReference>
<dbReference type="Pfam" id="PF18962">
    <property type="entry name" value="Por_Secre_tail"/>
    <property type="match status" value="1"/>
</dbReference>
<dbReference type="InterPro" id="IPR050546">
    <property type="entry name" value="Glycosyl_Hydrlase_16"/>
</dbReference>
<accession>A0A2N3HUX8</accession>
<dbReference type="SUPFAM" id="SSF49899">
    <property type="entry name" value="Concanavalin A-like lectins/glucanases"/>
    <property type="match status" value="1"/>
</dbReference>
<evidence type="ECO:0000256" key="4">
    <source>
        <dbReference type="ARBA" id="ARBA00023295"/>
    </source>
</evidence>
<dbReference type="CDD" id="cd02178">
    <property type="entry name" value="GH16_beta_agarase"/>
    <property type="match status" value="1"/>
</dbReference>
<comment type="caution">
    <text evidence="6">The sequence shown here is derived from an EMBL/GenBank/DDBJ whole genome shotgun (WGS) entry which is preliminary data.</text>
</comment>
<evidence type="ECO:0000256" key="1">
    <source>
        <dbReference type="ARBA" id="ARBA00006865"/>
    </source>
</evidence>
<dbReference type="GO" id="GO:0005975">
    <property type="term" value="P:carbohydrate metabolic process"/>
    <property type="evidence" value="ECO:0007669"/>
    <property type="project" value="InterPro"/>
</dbReference>
<dbReference type="Proteomes" id="UP000233535">
    <property type="component" value="Unassembled WGS sequence"/>
</dbReference>
<comment type="similarity">
    <text evidence="1">Belongs to the glycosyl hydrolase 16 family.</text>
</comment>
<protein>
    <submittedName>
        <fullName evidence="6">Beta-agarase</fullName>
    </submittedName>
</protein>
<evidence type="ECO:0000259" key="5">
    <source>
        <dbReference type="PROSITE" id="PS51762"/>
    </source>
</evidence>
<dbReference type="InterPro" id="IPR000757">
    <property type="entry name" value="Beta-glucanase-like"/>
</dbReference>
<keyword evidence="7" id="KW-1185">Reference proteome</keyword>
<evidence type="ECO:0000256" key="3">
    <source>
        <dbReference type="ARBA" id="ARBA00022801"/>
    </source>
</evidence>
<dbReference type="EMBL" id="MVDD01000011">
    <property type="protein sequence ID" value="PKQ61860.1"/>
    <property type="molecule type" value="Genomic_DNA"/>
</dbReference>